<dbReference type="GO" id="GO:0071555">
    <property type="term" value="P:cell wall organization"/>
    <property type="evidence" value="ECO:0007669"/>
    <property type="project" value="UniProtKB-UniRule"/>
</dbReference>
<name>A0A849AJM3_9MICO</name>
<evidence type="ECO:0000256" key="1">
    <source>
        <dbReference type="ARBA" id="ARBA00004752"/>
    </source>
</evidence>
<gene>
    <name evidence="9" type="ORF">HJ588_04820</name>
</gene>
<dbReference type="GO" id="GO:0008360">
    <property type="term" value="P:regulation of cell shape"/>
    <property type="evidence" value="ECO:0007669"/>
    <property type="project" value="UniProtKB-UniRule"/>
</dbReference>
<keyword evidence="10" id="KW-1185">Reference proteome</keyword>
<feature type="active site" description="Proton donor/acceptor" evidence="6">
    <location>
        <position position="249"/>
    </location>
</feature>
<evidence type="ECO:0000313" key="10">
    <source>
        <dbReference type="Proteomes" id="UP000557772"/>
    </source>
</evidence>
<evidence type="ECO:0000259" key="8">
    <source>
        <dbReference type="PROSITE" id="PS52029"/>
    </source>
</evidence>
<dbReference type="SUPFAM" id="SSF141523">
    <property type="entry name" value="L,D-transpeptidase catalytic domain-like"/>
    <property type="match status" value="1"/>
</dbReference>
<evidence type="ECO:0000256" key="6">
    <source>
        <dbReference type="PROSITE-ProRule" id="PRU01373"/>
    </source>
</evidence>
<evidence type="ECO:0000256" key="2">
    <source>
        <dbReference type="ARBA" id="ARBA00022679"/>
    </source>
</evidence>
<evidence type="ECO:0000256" key="7">
    <source>
        <dbReference type="SAM" id="Phobius"/>
    </source>
</evidence>
<evidence type="ECO:0000256" key="5">
    <source>
        <dbReference type="ARBA" id="ARBA00023316"/>
    </source>
</evidence>
<feature type="transmembrane region" description="Helical" evidence="7">
    <location>
        <begin position="21"/>
        <end position="43"/>
    </location>
</feature>
<keyword evidence="7" id="KW-0472">Membrane</keyword>
<evidence type="ECO:0000313" key="9">
    <source>
        <dbReference type="EMBL" id="NNG38600.1"/>
    </source>
</evidence>
<keyword evidence="4 6" id="KW-0573">Peptidoglycan synthesis</keyword>
<dbReference type="CDD" id="cd16913">
    <property type="entry name" value="YkuD_like"/>
    <property type="match status" value="1"/>
</dbReference>
<accession>A0A849AJM3</accession>
<evidence type="ECO:0000256" key="3">
    <source>
        <dbReference type="ARBA" id="ARBA00022960"/>
    </source>
</evidence>
<evidence type="ECO:0000256" key="4">
    <source>
        <dbReference type="ARBA" id="ARBA00022984"/>
    </source>
</evidence>
<dbReference type="Gene3D" id="2.40.440.10">
    <property type="entry name" value="L,D-transpeptidase catalytic domain-like"/>
    <property type="match status" value="1"/>
</dbReference>
<comment type="caution">
    <text evidence="9">The sequence shown here is derived from an EMBL/GenBank/DDBJ whole genome shotgun (WGS) entry which is preliminary data.</text>
</comment>
<dbReference type="PROSITE" id="PS52029">
    <property type="entry name" value="LD_TPASE"/>
    <property type="match status" value="1"/>
</dbReference>
<dbReference type="GO" id="GO:0016740">
    <property type="term" value="F:transferase activity"/>
    <property type="evidence" value="ECO:0007669"/>
    <property type="project" value="UniProtKB-KW"/>
</dbReference>
<dbReference type="UniPathway" id="UPA00219"/>
<feature type="domain" description="L,D-TPase catalytic" evidence="8">
    <location>
        <begin position="170"/>
        <end position="288"/>
    </location>
</feature>
<dbReference type="GO" id="GO:0009252">
    <property type="term" value="P:peptidoglycan biosynthetic process"/>
    <property type="evidence" value="ECO:0007669"/>
    <property type="project" value="UniProtKB-UniPathway"/>
</dbReference>
<keyword evidence="5 6" id="KW-0961">Cell wall biogenesis/degradation</keyword>
<dbReference type="InterPro" id="IPR005490">
    <property type="entry name" value="LD_TPept_cat_dom"/>
</dbReference>
<dbReference type="InterPro" id="IPR038063">
    <property type="entry name" value="Transpep_catalytic_dom"/>
</dbReference>
<dbReference type="RefSeq" id="WP_171152564.1">
    <property type="nucleotide sequence ID" value="NZ_JABENB010000001.1"/>
</dbReference>
<dbReference type="EMBL" id="JABENB010000001">
    <property type="protein sequence ID" value="NNG38600.1"/>
    <property type="molecule type" value="Genomic_DNA"/>
</dbReference>
<keyword evidence="2" id="KW-0808">Transferase</keyword>
<keyword evidence="7" id="KW-1133">Transmembrane helix</keyword>
<feature type="active site" description="Nucleophile" evidence="6">
    <location>
        <position position="265"/>
    </location>
</feature>
<dbReference type="AlphaFoldDB" id="A0A849AJM3"/>
<keyword evidence="3 6" id="KW-0133">Cell shape</keyword>
<organism evidence="9 10">
    <name type="scientific">Flexivirga aerilata</name>
    <dbReference type="NCBI Taxonomy" id="1656889"/>
    <lineage>
        <taxon>Bacteria</taxon>
        <taxon>Bacillati</taxon>
        <taxon>Actinomycetota</taxon>
        <taxon>Actinomycetes</taxon>
        <taxon>Micrococcales</taxon>
        <taxon>Dermacoccaceae</taxon>
        <taxon>Flexivirga</taxon>
    </lineage>
</organism>
<keyword evidence="7" id="KW-0812">Transmembrane</keyword>
<protein>
    <submittedName>
        <fullName evidence="9">L,D-transpeptidase</fullName>
    </submittedName>
</protein>
<comment type="pathway">
    <text evidence="1 6">Cell wall biogenesis; peptidoglycan biosynthesis.</text>
</comment>
<sequence>MTQQGKHGSGDNGAARRLMTSVLGVVVGFLVVALLVFAGVKIFGDRGTTAASPASGSPSAAPAIPVPKVPADVLAKLPRATTEGKVANAPIDLRTASEGRTINIARDLPGFAKPGADPITVIPKSQFGSATWLPVINQRSGWVQVRLPARPNGATAWVPAAGLGMAQTSWSVKVALGAGTITVSKDGTEQGSWPIGQGMAATPTPVGQTFLLGSFVDPKQTFSPVIYALGTHSDTLDTYGGGPGTVAVHGWPTQEGRIGKVSHGCVRVPPAGLAIFAKLPTGTPIDITA</sequence>
<dbReference type="Proteomes" id="UP000557772">
    <property type="component" value="Unassembled WGS sequence"/>
</dbReference>
<reference evidence="9 10" key="1">
    <citation type="submission" date="2020-05" db="EMBL/GenBank/DDBJ databases">
        <title>Flexivirga sp. ID2601S isolated from air conditioner.</title>
        <authorList>
            <person name="Kim D.H."/>
        </authorList>
    </citation>
    <scope>NUCLEOTIDE SEQUENCE [LARGE SCALE GENOMIC DNA]</scope>
    <source>
        <strain evidence="9 10">ID2601S</strain>
    </source>
</reference>
<proteinExistence type="predicted"/>
<dbReference type="Pfam" id="PF03734">
    <property type="entry name" value="YkuD"/>
    <property type="match status" value="1"/>
</dbReference>